<name>A0A9D7SYJ9_9BACT</name>
<comment type="caution">
    <text evidence="3">The sequence shown here is derived from an EMBL/GenBank/DDBJ whole genome shotgun (WGS) entry which is preliminary data.</text>
</comment>
<dbReference type="EMBL" id="JADKGY010000030">
    <property type="protein sequence ID" value="MBK9984586.1"/>
    <property type="molecule type" value="Genomic_DNA"/>
</dbReference>
<proteinExistence type="predicted"/>
<gene>
    <name evidence="3" type="ORF">IPP15_19855</name>
</gene>
<feature type="region of interest" description="Disordered" evidence="1">
    <location>
        <begin position="257"/>
        <end position="276"/>
    </location>
</feature>
<keyword evidence="2" id="KW-0732">Signal</keyword>
<dbReference type="AlphaFoldDB" id="A0A9D7SYJ9"/>
<protein>
    <recommendedName>
        <fullName evidence="5">Lipocalin-like domain-containing protein</fullName>
    </recommendedName>
</protein>
<dbReference type="Proteomes" id="UP000808337">
    <property type="component" value="Unassembled WGS sequence"/>
</dbReference>
<feature type="signal peptide" evidence="2">
    <location>
        <begin position="1"/>
        <end position="20"/>
    </location>
</feature>
<accession>A0A9D7SYJ9</accession>
<evidence type="ECO:0008006" key="5">
    <source>
        <dbReference type="Google" id="ProtNLM"/>
    </source>
</evidence>
<evidence type="ECO:0000256" key="1">
    <source>
        <dbReference type="SAM" id="MobiDB-lite"/>
    </source>
</evidence>
<sequence>MNVRIISLLLLSLTASIVYAQIGAKVNKKSKIYGVWHNNQDGYQMSLILNEDGTGEFDGETLTFGIKEDKLTLLEFGEPTVYIFKLEGNSLLLSGGDLEQSINFTREGSQVSSESNKSSSAPGINTDIVGIWTGNGETIEFKPGRDCIYLGKTFDYQAAEGFVWLKSAEGIASFQYSIKGDQLTLTINNNSVSYTRAKAESGTNQQNPATGTGQVVMELVGKWCFTNVNSYNQGASSSSECVTLNADGTYLYHNESSRSVNTPDYAGGTSSQTDDQGTWYVQGDRLYVHSRTIGDASYKLEKRNHPKNVNDPMIVLDGRTFVTAYNKPPWR</sequence>
<organism evidence="3 4">
    <name type="scientific">Candidatus Opimibacter skivensis</name>
    <dbReference type="NCBI Taxonomy" id="2982028"/>
    <lineage>
        <taxon>Bacteria</taxon>
        <taxon>Pseudomonadati</taxon>
        <taxon>Bacteroidota</taxon>
        <taxon>Saprospiria</taxon>
        <taxon>Saprospirales</taxon>
        <taxon>Saprospiraceae</taxon>
        <taxon>Candidatus Opimibacter</taxon>
    </lineage>
</organism>
<evidence type="ECO:0000313" key="4">
    <source>
        <dbReference type="Proteomes" id="UP000808337"/>
    </source>
</evidence>
<evidence type="ECO:0000256" key="2">
    <source>
        <dbReference type="SAM" id="SignalP"/>
    </source>
</evidence>
<evidence type="ECO:0000313" key="3">
    <source>
        <dbReference type="EMBL" id="MBK9984586.1"/>
    </source>
</evidence>
<reference evidence="3 4" key="1">
    <citation type="submission" date="2020-10" db="EMBL/GenBank/DDBJ databases">
        <title>Connecting structure to function with the recovery of over 1000 high-quality activated sludge metagenome-assembled genomes encoding full-length rRNA genes using long-read sequencing.</title>
        <authorList>
            <person name="Singleton C.M."/>
            <person name="Petriglieri F."/>
            <person name="Kristensen J.M."/>
            <person name="Kirkegaard R.H."/>
            <person name="Michaelsen T.Y."/>
            <person name="Andersen M.H."/>
            <person name="Karst S.M."/>
            <person name="Dueholm M.S."/>
            <person name="Nielsen P.H."/>
            <person name="Albertsen M."/>
        </authorList>
    </citation>
    <scope>NUCLEOTIDE SEQUENCE [LARGE SCALE GENOMIC DNA]</scope>
    <source>
        <strain evidence="3">Ribe_18-Q3-R11-54_MAXAC.273</strain>
    </source>
</reference>
<feature type="chain" id="PRO_5039546493" description="Lipocalin-like domain-containing protein" evidence="2">
    <location>
        <begin position="21"/>
        <end position="331"/>
    </location>
</feature>